<name>A0A1C6Z2J3_HAFAL</name>
<dbReference type="Gene3D" id="3.40.190.290">
    <property type="match status" value="1"/>
</dbReference>
<evidence type="ECO:0000256" key="4">
    <source>
        <dbReference type="ARBA" id="ARBA00023163"/>
    </source>
</evidence>
<dbReference type="PANTHER" id="PTHR30537">
    <property type="entry name" value="HTH-TYPE TRANSCRIPTIONAL REGULATOR"/>
    <property type="match status" value="1"/>
</dbReference>
<dbReference type="STRING" id="569.A6V27_20420"/>
<evidence type="ECO:0000256" key="2">
    <source>
        <dbReference type="ARBA" id="ARBA00023015"/>
    </source>
</evidence>
<evidence type="ECO:0000313" key="7">
    <source>
        <dbReference type="Proteomes" id="UP000094844"/>
    </source>
</evidence>
<dbReference type="Gene3D" id="1.10.10.10">
    <property type="entry name" value="Winged helix-like DNA-binding domain superfamily/Winged helix DNA-binding domain"/>
    <property type="match status" value="1"/>
</dbReference>
<comment type="similarity">
    <text evidence="1">Belongs to the LysR transcriptional regulatory family.</text>
</comment>
<dbReference type="GO" id="GO:0006351">
    <property type="term" value="P:DNA-templated transcription"/>
    <property type="evidence" value="ECO:0007669"/>
    <property type="project" value="TreeGrafter"/>
</dbReference>
<dbReference type="Pfam" id="PF03466">
    <property type="entry name" value="LysR_substrate"/>
    <property type="match status" value="1"/>
</dbReference>
<proteinExistence type="inferred from homology"/>
<dbReference type="InterPro" id="IPR058163">
    <property type="entry name" value="LysR-type_TF_proteobact-type"/>
</dbReference>
<dbReference type="RefSeq" id="WP_072309155.1">
    <property type="nucleotide sequence ID" value="NZ_FMIQ01000054.1"/>
</dbReference>
<dbReference type="InterPro" id="IPR036390">
    <property type="entry name" value="WH_DNA-bd_sf"/>
</dbReference>
<dbReference type="InterPro" id="IPR005119">
    <property type="entry name" value="LysR_subst-bd"/>
</dbReference>
<accession>A0A1C6Z2J3</accession>
<reference evidence="6 7" key="1">
    <citation type="submission" date="2016-09" db="EMBL/GenBank/DDBJ databases">
        <authorList>
            <person name="Capua I."/>
            <person name="De Benedictis P."/>
            <person name="Joannis T."/>
            <person name="Lombin L.H."/>
            <person name="Cattoli G."/>
        </authorList>
    </citation>
    <scope>NUCLEOTIDE SEQUENCE [LARGE SCALE GENOMIC DNA]</scope>
    <source>
        <strain evidence="6 7">GB001</strain>
    </source>
</reference>
<dbReference type="SUPFAM" id="SSF46785">
    <property type="entry name" value="Winged helix' DNA-binding domain"/>
    <property type="match status" value="1"/>
</dbReference>
<protein>
    <submittedName>
        <fullName evidence="6">DNA-binding transcriptional regulator, LysR family</fullName>
    </submittedName>
</protein>
<sequence length="305" mass="34330">MKCDLNDMLYFVHAVDHQGYTAAAKALGVSKSLLSRRIASLEDSLGVRLLQRSTRSFNVTDLGLKFAEQCRLAVQQAQLAEDLVSNALAYPSGKLKIAAPVMMTEEFMAPVVCRFIQKYPDVEIELLAMNRDVDLTTEGIDIAIRPEPLPLRDSSLHVKTLCIEHQILVCSPDYIARFGMPSDVSELTQHATIIKKSDDNSRQWRLINLHKEKVTLNVTPRLITNNMRAVVYAAINGVGITCLPRFICLDLIDSGELVHVLPEWTNEPHSIHALYESKRGQTLLFKTFLDYLSQALNEVRRINKT</sequence>
<dbReference type="PRINTS" id="PR00039">
    <property type="entry name" value="HTHLYSR"/>
</dbReference>
<dbReference type="GO" id="GO:0003700">
    <property type="term" value="F:DNA-binding transcription factor activity"/>
    <property type="evidence" value="ECO:0007669"/>
    <property type="project" value="InterPro"/>
</dbReference>
<dbReference type="EMBL" id="FMIQ01000054">
    <property type="protein sequence ID" value="SCM53214.1"/>
    <property type="molecule type" value="Genomic_DNA"/>
</dbReference>
<evidence type="ECO:0000256" key="3">
    <source>
        <dbReference type="ARBA" id="ARBA00023125"/>
    </source>
</evidence>
<evidence type="ECO:0000259" key="5">
    <source>
        <dbReference type="PROSITE" id="PS50931"/>
    </source>
</evidence>
<feature type="domain" description="HTH lysR-type" evidence="5">
    <location>
        <begin position="1"/>
        <end position="60"/>
    </location>
</feature>
<dbReference type="PROSITE" id="PS50931">
    <property type="entry name" value="HTH_LYSR"/>
    <property type="match status" value="1"/>
</dbReference>
<dbReference type="CDD" id="cd08422">
    <property type="entry name" value="PBP2_CrgA_like"/>
    <property type="match status" value="1"/>
</dbReference>
<keyword evidence="4" id="KW-0804">Transcription</keyword>
<evidence type="ECO:0000313" key="6">
    <source>
        <dbReference type="EMBL" id="SCM53214.1"/>
    </source>
</evidence>
<dbReference type="InterPro" id="IPR036388">
    <property type="entry name" value="WH-like_DNA-bd_sf"/>
</dbReference>
<dbReference type="AlphaFoldDB" id="A0A1C6Z2J3"/>
<keyword evidence="2" id="KW-0805">Transcription regulation</keyword>
<dbReference type="SUPFAM" id="SSF53850">
    <property type="entry name" value="Periplasmic binding protein-like II"/>
    <property type="match status" value="1"/>
</dbReference>
<dbReference type="OrthoDB" id="5671700at2"/>
<dbReference type="GO" id="GO:0043565">
    <property type="term" value="F:sequence-specific DNA binding"/>
    <property type="evidence" value="ECO:0007669"/>
    <property type="project" value="TreeGrafter"/>
</dbReference>
<dbReference type="FunFam" id="1.10.10.10:FF:000001">
    <property type="entry name" value="LysR family transcriptional regulator"/>
    <property type="match status" value="1"/>
</dbReference>
<organism evidence="6 7">
    <name type="scientific">Hafnia alvei</name>
    <dbReference type="NCBI Taxonomy" id="569"/>
    <lineage>
        <taxon>Bacteria</taxon>
        <taxon>Pseudomonadati</taxon>
        <taxon>Pseudomonadota</taxon>
        <taxon>Gammaproteobacteria</taxon>
        <taxon>Enterobacterales</taxon>
        <taxon>Hafniaceae</taxon>
        <taxon>Hafnia</taxon>
    </lineage>
</organism>
<gene>
    <name evidence="6" type="ORF">BN1044_02704</name>
</gene>
<keyword evidence="3 6" id="KW-0238">DNA-binding</keyword>
<evidence type="ECO:0000256" key="1">
    <source>
        <dbReference type="ARBA" id="ARBA00009437"/>
    </source>
</evidence>
<dbReference type="Proteomes" id="UP000094844">
    <property type="component" value="Unassembled WGS sequence"/>
</dbReference>
<dbReference type="Pfam" id="PF00126">
    <property type="entry name" value="HTH_1"/>
    <property type="match status" value="1"/>
</dbReference>
<dbReference type="PANTHER" id="PTHR30537:SF31">
    <property type="entry name" value="TRANSCRIPTIONAL REGULATOR, LYSR FAMILY"/>
    <property type="match status" value="1"/>
</dbReference>
<dbReference type="InterPro" id="IPR000847">
    <property type="entry name" value="LysR_HTH_N"/>
</dbReference>